<dbReference type="EMBL" id="WOEY01000092">
    <property type="protein sequence ID" value="NPT44356.1"/>
    <property type="molecule type" value="Genomic_DNA"/>
</dbReference>
<sequence>MSYREKVIPVFRSIDRPIVIMRPEDVVLKPHADYPDIKTFHCASLSADLQASTCKANHLAEVGPMACKGCAVGRMHAAGKVRKVYSRHAAIEASYGLACIRCERSGSTATKFIGRFKLVRKHSLCVSCFNREREVEKGANSKGATPVKHSGLRPATITIEIDGKRETLGIGMRSGYLECSRYVERIHPGATLIETAIDGEIIPQFSLWTPLPFSPWAPKAQPKLKLVKPKALRAANDREAAETEDKPLRPRKSWLPPMTPEQAAEYEASFEDDEPIITAPADAVEPPCADESIPLQSDDDILVLDAWPALEVNPELGLAPFINWLTEDWPEPRASDAMAAQVADIEGQRFGRLLATGFLGTGVGRNAMWRFACDCGGNVDTRAADVKDGSTQSCGCLYREAARKRAAPSEGVSATEADADLTWAGKTLAHWSNSTGMSVDVLAANMVRTGSPFVDTQARIRPAPSHSQPVAPPEPVADVNARPEIIVPVVQAVAQPQPSKKWLAKQAARREREVRKAAAEQKRAIPLPATRAMQGAIAARGAALVAQFLNYKLALTEPKRTA</sequence>
<protein>
    <recommendedName>
        <fullName evidence="4">LysM domain-containing protein</fullName>
    </recommendedName>
</protein>
<evidence type="ECO:0000256" key="1">
    <source>
        <dbReference type="SAM" id="MobiDB-lite"/>
    </source>
</evidence>
<evidence type="ECO:0008006" key="4">
    <source>
        <dbReference type="Google" id="ProtNLM"/>
    </source>
</evidence>
<comment type="caution">
    <text evidence="2">The sequence shown here is derived from an EMBL/GenBank/DDBJ whole genome shotgun (WGS) entry which is preliminary data.</text>
</comment>
<name>A0ABX2BWA5_9BURK</name>
<gene>
    <name evidence="2" type="ORF">GNZ12_24200</name>
</gene>
<feature type="region of interest" description="Disordered" evidence="1">
    <location>
        <begin position="235"/>
        <end position="258"/>
    </location>
</feature>
<evidence type="ECO:0000313" key="2">
    <source>
        <dbReference type="EMBL" id="NPT44356.1"/>
    </source>
</evidence>
<dbReference type="RefSeq" id="WP_172314407.1">
    <property type="nucleotide sequence ID" value="NZ_WOEY01000092.1"/>
</dbReference>
<feature type="compositionally biased region" description="Basic and acidic residues" evidence="1">
    <location>
        <begin position="235"/>
        <end position="248"/>
    </location>
</feature>
<proteinExistence type="predicted"/>
<dbReference type="Proteomes" id="UP000652198">
    <property type="component" value="Unassembled WGS sequence"/>
</dbReference>
<organism evidence="2 3">
    <name type="scientific">Paraburkholderia solitsugae</name>
    <dbReference type="NCBI Taxonomy" id="2675748"/>
    <lineage>
        <taxon>Bacteria</taxon>
        <taxon>Pseudomonadati</taxon>
        <taxon>Pseudomonadota</taxon>
        <taxon>Betaproteobacteria</taxon>
        <taxon>Burkholderiales</taxon>
        <taxon>Burkholderiaceae</taxon>
        <taxon>Paraburkholderia</taxon>
    </lineage>
</organism>
<evidence type="ECO:0000313" key="3">
    <source>
        <dbReference type="Proteomes" id="UP000652198"/>
    </source>
</evidence>
<keyword evidence="3" id="KW-1185">Reference proteome</keyword>
<accession>A0ABX2BWA5</accession>
<reference evidence="2 3" key="1">
    <citation type="submission" date="2019-11" db="EMBL/GenBank/DDBJ databases">
        <title>Metabolism of dissolved organic matter in forest soils.</title>
        <authorList>
            <person name="Cyle K.T."/>
            <person name="Wilhelm R.C."/>
            <person name="Martinez C.E."/>
        </authorList>
    </citation>
    <scope>NUCLEOTIDE SEQUENCE [LARGE SCALE GENOMIC DNA]</scope>
    <source>
        <strain evidence="2 3">1N</strain>
    </source>
</reference>